<keyword evidence="2" id="KW-0812">Transmembrane</keyword>
<keyword evidence="2" id="KW-0472">Membrane</keyword>
<dbReference type="InterPro" id="IPR025194">
    <property type="entry name" value="RodZ-like_C"/>
</dbReference>
<feature type="compositionally biased region" description="Polar residues" evidence="1">
    <location>
        <begin position="146"/>
        <end position="161"/>
    </location>
</feature>
<feature type="domain" description="HTH cro/C1-type" evidence="3">
    <location>
        <begin position="8"/>
        <end position="42"/>
    </location>
</feature>
<protein>
    <submittedName>
        <fullName evidence="4">Helix-turn-helix domain-containing protein</fullName>
    </submittedName>
</protein>
<dbReference type="InterPro" id="IPR001387">
    <property type="entry name" value="Cro/C1-type_HTH"/>
</dbReference>
<evidence type="ECO:0000259" key="3">
    <source>
        <dbReference type="PROSITE" id="PS50943"/>
    </source>
</evidence>
<feature type="region of interest" description="Disordered" evidence="1">
    <location>
        <begin position="135"/>
        <end position="186"/>
    </location>
</feature>
<reference evidence="4 5" key="1">
    <citation type="submission" date="2020-08" db="EMBL/GenBank/DDBJ databases">
        <title>A Genomic Blueprint of the Chicken Gut Microbiome.</title>
        <authorList>
            <person name="Gilroy R."/>
            <person name="Ravi A."/>
            <person name="Getino M."/>
            <person name="Pursley I."/>
            <person name="Horton D.L."/>
            <person name="Alikhan N.-F."/>
            <person name="Baker D."/>
            <person name="Gharbi K."/>
            <person name="Hall N."/>
            <person name="Watson M."/>
            <person name="Adriaenssens E.M."/>
            <person name="Foster-Nyarko E."/>
            <person name="Jarju S."/>
            <person name="Secka A."/>
            <person name="Antonio M."/>
            <person name="Oren A."/>
            <person name="Chaudhuri R."/>
            <person name="La Ragione R.M."/>
            <person name="Hildebrand F."/>
            <person name="Pallen M.J."/>
        </authorList>
    </citation>
    <scope>NUCLEOTIDE SEQUENCE [LARGE SCALE GENOMIC DNA]</scope>
    <source>
        <strain evidence="4 5">Sa2BUA9</strain>
    </source>
</reference>
<dbReference type="InterPro" id="IPR050400">
    <property type="entry name" value="Bact_Cytoskel_RodZ"/>
</dbReference>
<evidence type="ECO:0000256" key="2">
    <source>
        <dbReference type="SAM" id="Phobius"/>
    </source>
</evidence>
<sequence>MTELGTRLKEARIAKGYSIEDLQEITKIQKRYLANIEEGNYSTMPGAFYVRAFIKQYAEAVGLNGDELLETYKAEIPSPANEEVAKSIPTTPSRRTLGGRSSNKFMEIVPMIIVALFIVAIIVIVWVLRQNSPEADDSSELKTEENVTLETNRPSTDQTAVDNEEEEKEKEAVVEEEEEAEKPTPEQVVTLVGTEGETTTYTVSGSETFKLKVVANSAKTWLNLKDQDSNKLYDSWVNSGTPYELDVTDKSQIRVRVGDVPISEVYINDQLVEFPTDKSPQNLVIQFNK</sequence>
<accession>A0ABR8R4C0</accession>
<dbReference type="SMART" id="SM00530">
    <property type="entry name" value="HTH_XRE"/>
    <property type="match status" value="1"/>
</dbReference>
<dbReference type="PANTHER" id="PTHR34475">
    <property type="match status" value="1"/>
</dbReference>
<dbReference type="InterPro" id="IPR010982">
    <property type="entry name" value="Lambda_DNA-bd_dom_sf"/>
</dbReference>
<comment type="caution">
    <text evidence="4">The sequence shown here is derived from an EMBL/GenBank/DDBJ whole genome shotgun (WGS) entry which is preliminary data.</text>
</comment>
<proteinExistence type="predicted"/>
<feature type="region of interest" description="Disordered" evidence="1">
    <location>
        <begin position="81"/>
        <end position="100"/>
    </location>
</feature>
<gene>
    <name evidence="4" type="ORF">H9650_00780</name>
</gene>
<dbReference type="Pfam" id="PF13464">
    <property type="entry name" value="RodZ_C"/>
    <property type="match status" value="1"/>
</dbReference>
<dbReference type="RefSeq" id="WP_151110490.1">
    <property type="nucleotide sequence ID" value="NZ_JACSQO010000001.1"/>
</dbReference>
<feature type="compositionally biased region" description="Acidic residues" evidence="1">
    <location>
        <begin position="162"/>
        <end position="180"/>
    </location>
</feature>
<organism evidence="4 5">
    <name type="scientific">Psychrobacillus faecigallinarum</name>
    <dbReference type="NCBI Taxonomy" id="2762235"/>
    <lineage>
        <taxon>Bacteria</taxon>
        <taxon>Bacillati</taxon>
        <taxon>Bacillota</taxon>
        <taxon>Bacilli</taxon>
        <taxon>Bacillales</taxon>
        <taxon>Bacillaceae</taxon>
        <taxon>Psychrobacillus</taxon>
    </lineage>
</organism>
<dbReference type="PANTHER" id="PTHR34475:SF1">
    <property type="entry name" value="CYTOSKELETON PROTEIN RODZ"/>
    <property type="match status" value="1"/>
</dbReference>
<name>A0ABR8R4C0_9BACI</name>
<evidence type="ECO:0000313" key="4">
    <source>
        <dbReference type="EMBL" id="MBD7942631.1"/>
    </source>
</evidence>
<dbReference type="Gene3D" id="1.10.260.40">
    <property type="entry name" value="lambda repressor-like DNA-binding domains"/>
    <property type="match status" value="1"/>
</dbReference>
<evidence type="ECO:0000313" key="5">
    <source>
        <dbReference type="Proteomes" id="UP000640786"/>
    </source>
</evidence>
<dbReference type="Proteomes" id="UP000640786">
    <property type="component" value="Unassembled WGS sequence"/>
</dbReference>
<feature type="transmembrane region" description="Helical" evidence="2">
    <location>
        <begin position="108"/>
        <end position="128"/>
    </location>
</feature>
<dbReference type="PROSITE" id="PS50943">
    <property type="entry name" value="HTH_CROC1"/>
    <property type="match status" value="1"/>
</dbReference>
<keyword evidence="2" id="KW-1133">Transmembrane helix</keyword>
<dbReference type="CDD" id="cd00093">
    <property type="entry name" value="HTH_XRE"/>
    <property type="match status" value="1"/>
</dbReference>
<keyword evidence="5" id="KW-1185">Reference proteome</keyword>
<dbReference type="SUPFAM" id="SSF47413">
    <property type="entry name" value="lambda repressor-like DNA-binding domains"/>
    <property type="match status" value="1"/>
</dbReference>
<dbReference type="EMBL" id="JACSQO010000001">
    <property type="protein sequence ID" value="MBD7942631.1"/>
    <property type="molecule type" value="Genomic_DNA"/>
</dbReference>
<feature type="compositionally biased region" description="Polar residues" evidence="1">
    <location>
        <begin position="88"/>
        <end position="100"/>
    </location>
</feature>
<evidence type="ECO:0000256" key="1">
    <source>
        <dbReference type="SAM" id="MobiDB-lite"/>
    </source>
</evidence>
<dbReference type="Pfam" id="PF13413">
    <property type="entry name" value="HTH_25"/>
    <property type="match status" value="1"/>
</dbReference>